<accession>A0ABR0U9Q2</accession>
<evidence type="ECO:0000313" key="3">
    <source>
        <dbReference type="Proteomes" id="UP001318860"/>
    </source>
</evidence>
<organism evidence="2 3">
    <name type="scientific">Rehmannia glutinosa</name>
    <name type="common">Chinese foxglove</name>
    <dbReference type="NCBI Taxonomy" id="99300"/>
    <lineage>
        <taxon>Eukaryota</taxon>
        <taxon>Viridiplantae</taxon>
        <taxon>Streptophyta</taxon>
        <taxon>Embryophyta</taxon>
        <taxon>Tracheophyta</taxon>
        <taxon>Spermatophyta</taxon>
        <taxon>Magnoliopsida</taxon>
        <taxon>eudicotyledons</taxon>
        <taxon>Gunneridae</taxon>
        <taxon>Pentapetalae</taxon>
        <taxon>asterids</taxon>
        <taxon>lamiids</taxon>
        <taxon>Lamiales</taxon>
        <taxon>Orobanchaceae</taxon>
        <taxon>Rehmannieae</taxon>
        <taxon>Rehmannia</taxon>
    </lineage>
</organism>
<dbReference type="EMBL" id="JABTTQ020003280">
    <property type="protein sequence ID" value="KAK6118900.1"/>
    <property type="molecule type" value="Genomic_DNA"/>
</dbReference>
<proteinExistence type="predicted"/>
<comment type="caution">
    <text evidence="2">The sequence shown here is derived from an EMBL/GenBank/DDBJ whole genome shotgun (WGS) entry which is preliminary data.</text>
</comment>
<dbReference type="PANTHER" id="PTHR47074:SF21">
    <property type="entry name" value="RNASE H TYPE-1 DOMAIN-CONTAINING PROTEIN"/>
    <property type="match status" value="1"/>
</dbReference>
<reference evidence="2 3" key="1">
    <citation type="journal article" date="2021" name="Comput. Struct. Biotechnol. J.">
        <title>De novo genome assembly of the potent medicinal plant Rehmannia glutinosa using nanopore technology.</title>
        <authorList>
            <person name="Ma L."/>
            <person name="Dong C."/>
            <person name="Song C."/>
            <person name="Wang X."/>
            <person name="Zheng X."/>
            <person name="Niu Y."/>
            <person name="Chen S."/>
            <person name="Feng W."/>
        </authorList>
    </citation>
    <scope>NUCLEOTIDE SEQUENCE [LARGE SCALE GENOMIC DNA]</scope>
    <source>
        <strain evidence="2">DH-2019</strain>
    </source>
</reference>
<evidence type="ECO:0000259" key="1">
    <source>
        <dbReference type="Pfam" id="PF13456"/>
    </source>
</evidence>
<dbReference type="InterPro" id="IPR002156">
    <property type="entry name" value="RNaseH_domain"/>
</dbReference>
<feature type="domain" description="RNase H type-1" evidence="1">
    <location>
        <begin position="150"/>
        <end position="202"/>
    </location>
</feature>
<evidence type="ECO:0000313" key="2">
    <source>
        <dbReference type="EMBL" id="KAK6118900.1"/>
    </source>
</evidence>
<name>A0ABR0U9Q2_REHGL</name>
<gene>
    <name evidence="2" type="ORF">DH2020_047353</name>
</gene>
<dbReference type="PANTHER" id="PTHR47074">
    <property type="entry name" value="BNAC02G40300D PROTEIN"/>
    <property type="match status" value="1"/>
</dbReference>
<sequence length="207" mass="23771">MTATALPYHSSVWKRMCKLRSHATAHCMWDIARLINVVGTQWANRICHILLAPNQKDSMIWKASSNGLFHLSLLGPLSDNSSLSWKHLTPYSHFTYFFQLLSKGKLFQKQHWHGYFHVACKIGIHFRFSTTTRITPVVWAKPPANWLKFNIDGSFQSPNRAGIGGILRDWNRNILWAFQGPVTGISSLFVEFQALEKGLQFLPDQFQ</sequence>
<dbReference type="Pfam" id="PF13456">
    <property type="entry name" value="RVT_3"/>
    <property type="match status" value="1"/>
</dbReference>
<protein>
    <recommendedName>
        <fullName evidence="1">RNase H type-1 domain-containing protein</fullName>
    </recommendedName>
</protein>
<dbReference type="Proteomes" id="UP001318860">
    <property type="component" value="Unassembled WGS sequence"/>
</dbReference>
<dbReference type="InterPro" id="IPR052929">
    <property type="entry name" value="RNase_H-like_EbsB-rel"/>
</dbReference>
<keyword evidence="3" id="KW-1185">Reference proteome</keyword>